<evidence type="ECO:0000259" key="6">
    <source>
        <dbReference type="Pfam" id="PF01061"/>
    </source>
</evidence>
<sequence>MAVSETFTRLRTSAWLGWQVESNWADPVVFFIYLIARPLAVSLTLAAMYAATRDSATHGAAFAGFYVANAFHAYVNTVVVGMGWVIFEEREESEMLKYVYVSPMGLVTYIGGRSFVRFVLGSISAALMLLVGWFLLGVRWDFALTRPLPLALTIVAGFAATLAAGYVLCGVAMVLTRSAMTVLEGCMLGLYLLCGVIFPVDLMPVWLRPVSYVLPFTWWYECLRRFLLGHGSSAWMSTLTDAQLLGATLAVCAAFSLVAALAYRELDRLARRLGRLDQTTMF</sequence>
<feature type="transmembrane region" description="Helical" evidence="5">
    <location>
        <begin position="188"/>
        <end position="207"/>
    </location>
</feature>
<keyword evidence="4 5" id="KW-0472">Membrane</keyword>
<evidence type="ECO:0000256" key="4">
    <source>
        <dbReference type="ARBA" id="ARBA00023136"/>
    </source>
</evidence>
<evidence type="ECO:0000256" key="1">
    <source>
        <dbReference type="ARBA" id="ARBA00004141"/>
    </source>
</evidence>
<gene>
    <name evidence="7" type="ORF">HZA61_02585</name>
</gene>
<evidence type="ECO:0000256" key="2">
    <source>
        <dbReference type="ARBA" id="ARBA00022692"/>
    </source>
</evidence>
<feature type="transmembrane region" description="Helical" evidence="5">
    <location>
        <begin position="63"/>
        <end position="87"/>
    </location>
</feature>
<dbReference type="InterPro" id="IPR051784">
    <property type="entry name" value="Nod_factor_ABC_transporter"/>
</dbReference>
<dbReference type="GO" id="GO:0016020">
    <property type="term" value="C:membrane"/>
    <property type="evidence" value="ECO:0007669"/>
    <property type="project" value="UniProtKB-SubCell"/>
</dbReference>
<feature type="transmembrane region" description="Helical" evidence="5">
    <location>
        <begin position="148"/>
        <end position="176"/>
    </location>
</feature>
<feature type="domain" description="ABC-2 type transporter transmembrane" evidence="6">
    <location>
        <begin position="20"/>
        <end position="225"/>
    </location>
</feature>
<feature type="transmembrane region" description="Helical" evidence="5">
    <location>
        <begin position="115"/>
        <end position="136"/>
    </location>
</feature>
<keyword evidence="2 5" id="KW-0812">Transmembrane</keyword>
<protein>
    <submittedName>
        <fullName evidence="7">ABC transporter permease</fullName>
    </submittedName>
</protein>
<reference evidence="7" key="1">
    <citation type="submission" date="2020-07" db="EMBL/GenBank/DDBJ databases">
        <title>Huge and variable diversity of episymbiotic CPR bacteria and DPANN archaea in groundwater ecosystems.</title>
        <authorList>
            <person name="He C.Y."/>
            <person name="Keren R."/>
            <person name="Whittaker M."/>
            <person name="Farag I.F."/>
            <person name="Doudna J."/>
            <person name="Cate J.H.D."/>
            <person name="Banfield J.F."/>
        </authorList>
    </citation>
    <scope>NUCLEOTIDE SEQUENCE</scope>
    <source>
        <strain evidence="7">NC_groundwater_1813_Pr3_B-0.1um_71_17</strain>
    </source>
</reference>
<organism evidence="7 8">
    <name type="scientific">Eiseniibacteriota bacterium</name>
    <dbReference type="NCBI Taxonomy" id="2212470"/>
    <lineage>
        <taxon>Bacteria</taxon>
        <taxon>Candidatus Eiseniibacteriota</taxon>
    </lineage>
</organism>
<dbReference type="AlphaFoldDB" id="A0A933SE71"/>
<evidence type="ECO:0000313" key="7">
    <source>
        <dbReference type="EMBL" id="MBI5168354.1"/>
    </source>
</evidence>
<dbReference type="GO" id="GO:0140359">
    <property type="term" value="F:ABC-type transporter activity"/>
    <property type="evidence" value="ECO:0007669"/>
    <property type="project" value="InterPro"/>
</dbReference>
<keyword evidence="3 5" id="KW-1133">Transmembrane helix</keyword>
<comment type="subcellular location">
    <subcellularLocation>
        <location evidence="1">Membrane</location>
        <topology evidence="1">Multi-pass membrane protein</topology>
    </subcellularLocation>
</comment>
<dbReference type="EMBL" id="JACRIW010000020">
    <property type="protein sequence ID" value="MBI5168354.1"/>
    <property type="molecule type" value="Genomic_DNA"/>
</dbReference>
<feature type="transmembrane region" description="Helical" evidence="5">
    <location>
        <begin position="242"/>
        <end position="263"/>
    </location>
</feature>
<evidence type="ECO:0000313" key="8">
    <source>
        <dbReference type="Proteomes" id="UP000696931"/>
    </source>
</evidence>
<proteinExistence type="predicted"/>
<dbReference type="Pfam" id="PF01061">
    <property type="entry name" value="ABC2_membrane"/>
    <property type="match status" value="1"/>
</dbReference>
<dbReference type="Proteomes" id="UP000696931">
    <property type="component" value="Unassembled WGS sequence"/>
</dbReference>
<evidence type="ECO:0000256" key="3">
    <source>
        <dbReference type="ARBA" id="ARBA00022989"/>
    </source>
</evidence>
<accession>A0A933SE71</accession>
<comment type="caution">
    <text evidence="7">The sequence shown here is derived from an EMBL/GenBank/DDBJ whole genome shotgun (WGS) entry which is preliminary data.</text>
</comment>
<dbReference type="InterPro" id="IPR013525">
    <property type="entry name" value="ABC2_TM"/>
</dbReference>
<dbReference type="PANTHER" id="PTHR43229:SF6">
    <property type="entry name" value="ABC-TYPE MULTIDRUG TRANSPORT SYSTEM, PERMEASE COMPONENT"/>
    <property type="match status" value="1"/>
</dbReference>
<feature type="transmembrane region" description="Helical" evidence="5">
    <location>
        <begin position="28"/>
        <end position="51"/>
    </location>
</feature>
<name>A0A933SE71_UNCEI</name>
<dbReference type="PANTHER" id="PTHR43229">
    <property type="entry name" value="NODULATION PROTEIN J"/>
    <property type="match status" value="1"/>
</dbReference>
<evidence type="ECO:0000256" key="5">
    <source>
        <dbReference type="SAM" id="Phobius"/>
    </source>
</evidence>